<name>A0A7M1S271_9BACT</name>
<dbReference type="Proteomes" id="UP000595074">
    <property type="component" value="Chromosome"/>
</dbReference>
<evidence type="ECO:0000313" key="3">
    <source>
        <dbReference type="EMBL" id="QOR61543.1"/>
    </source>
</evidence>
<sequence>MHKEKVSLLVQYGAALLAAPVFSLLYVGFFQQKTEDLYWLLDDPESFFFLVLLYPVVEELTFRGVIQEYIAKKTVYRNLFLRLSVANLLTSLLFVLMHFVHHEPVWALLVIFPSLLFGYFKERFEIVTPSIILHMFYNLTFFSFAGN</sequence>
<keyword evidence="1" id="KW-0812">Transmembrane</keyword>
<feature type="transmembrane region" description="Helical" evidence="1">
    <location>
        <begin position="47"/>
        <end position="66"/>
    </location>
</feature>
<keyword evidence="3" id="KW-0378">Hydrolase</keyword>
<evidence type="ECO:0000256" key="1">
    <source>
        <dbReference type="SAM" id="Phobius"/>
    </source>
</evidence>
<dbReference type="RefSeq" id="WP_197548239.1">
    <property type="nucleotide sequence ID" value="NZ_CP063164.1"/>
</dbReference>
<keyword evidence="4" id="KW-1185">Reference proteome</keyword>
<dbReference type="GO" id="GO:0004175">
    <property type="term" value="F:endopeptidase activity"/>
    <property type="evidence" value="ECO:0007669"/>
    <property type="project" value="UniProtKB-ARBA"/>
</dbReference>
<dbReference type="KEGG" id="sinu:IMZ28_08875"/>
<keyword evidence="3" id="KW-0645">Protease</keyword>
<evidence type="ECO:0000313" key="4">
    <source>
        <dbReference type="Proteomes" id="UP000595074"/>
    </source>
</evidence>
<dbReference type="NCBIfam" id="NF033192">
    <property type="entry name" value="JDVT-CAAX"/>
    <property type="match status" value="1"/>
</dbReference>
<dbReference type="Pfam" id="PF02517">
    <property type="entry name" value="Rce1-like"/>
    <property type="match status" value="1"/>
</dbReference>
<dbReference type="EMBL" id="CP063164">
    <property type="protein sequence ID" value="QOR61543.1"/>
    <property type="molecule type" value="Genomic_DNA"/>
</dbReference>
<feature type="transmembrane region" description="Helical" evidence="1">
    <location>
        <begin position="78"/>
        <end position="99"/>
    </location>
</feature>
<feature type="transmembrane region" description="Helical" evidence="1">
    <location>
        <begin position="127"/>
        <end position="145"/>
    </location>
</feature>
<protein>
    <submittedName>
        <fullName evidence="3">JDVT-CTERM system CAAX-type protease</fullName>
    </submittedName>
</protein>
<accession>A0A7M1S271</accession>
<evidence type="ECO:0000259" key="2">
    <source>
        <dbReference type="Pfam" id="PF02517"/>
    </source>
</evidence>
<dbReference type="GO" id="GO:0080120">
    <property type="term" value="P:CAAX-box protein maturation"/>
    <property type="evidence" value="ECO:0007669"/>
    <property type="project" value="UniProtKB-ARBA"/>
</dbReference>
<reference evidence="3 4" key="1">
    <citation type="submission" date="2020-10" db="EMBL/GenBank/DDBJ databases">
        <title>The genome of sulfurovum sp.</title>
        <authorList>
            <person name="Xie S."/>
            <person name="Shao Z."/>
            <person name="Jiang L."/>
        </authorList>
    </citation>
    <scope>NUCLEOTIDE SEQUENCE [LARGE SCALE GENOMIC DNA]</scope>
    <source>
        <strain evidence="3 4">ST-419</strain>
    </source>
</reference>
<feature type="domain" description="CAAX prenyl protease 2/Lysostaphin resistance protein A-like" evidence="2">
    <location>
        <begin position="47"/>
        <end position="139"/>
    </location>
</feature>
<keyword evidence="1" id="KW-0472">Membrane</keyword>
<dbReference type="AlphaFoldDB" id="A0A7M1S271"/>
<keyword evidence="1" id="KW-1133">Transmembrane helix</keyword>
<dbReference type="GO" id="GO:0006508">
    <property type="term" value="P:proteolysis"/>
    <property type="evidence" value="ECO:0007669"/>
    <property type="project" value="UniProtKB-KW"/>
</dbReference>
<organism evidence="3 4">
    <name type="scientific">Sulfurovum indicum</name>
    <dbReference type="NCBI Taxonomy" id="2779528"/>
    <lineage>
        <taxon>Bacteria</taxon>
        <taxon>Pseudomonadati</taxon>
        <taxon>Campylobacterota</taxon>
        <taxon>Epsilonproteobacteria</taxon>
        <taxon>Campylobacterales</taxon>
        <taxon>Sulfurovaceae</taxon>
        <taxon>Sulfurovum</taxon>
    </lineage>
</organism>
<gene>
    <name evidence="3" type="ORF">IMZ28_08875</name>
</gene>
<proteinExistence type="predicted"/>
<dbReference type="InterPro" id="IPR003675">
    <property type="entry name" value="Rce1/LyrA-like_dom"/>
</dbReference>